<feature type="non-terminal residue" evidence="1">
    <location>
        <position position="1"/>
    </location>
</feature>
<name>A0A9N8VTK5_9GLOM</name>
<organism evidence="1 2">
    <name type="scientific">Racocetra fulgida</name>
    <dbReference type="NCBI Taxonomy" id="60492"/>
    <lineage>
        <taxon>Eukaryota</taxon>
        <taxon>Fungi</taxon>
        <taxon>Fungi incertae sedis</taxon>
        <taxon>Mucoromycota</taxon>
        <taxon>Glomeromycotina</taxon>
        <taxon>Glomeromycetes</taxon>
        <taxon>Diversisporales</taxon>
        <taxon>Gigasporaceae</taxon>
        <taxon>Racocetra</taxon>
    </lineage>
</organism>
<protein>
    <submittedName>
        <fullName evidence="1">4402_t:CDS:1</fullName>
    </submittedName>
</protein>
<dbReference type="Proteomes" id="UP000789396">
    <property type="component" value="Unassembled WGS sequence"/>
</dbReference>
<reference evidence="1" key="1">
    <citation type="submission" date="2021-06" db="EMBL/GenBank/DDBJ databases">
        <authorList>
            <person name="Kallberg Y."/>
            <person name="Tangrot J."/>
            <person name="Rosling A."/>
        </authorList>
    </citation>
    <scope>NUCLEOTIDE SEQUENCE</scope>
    <source>
        <strain evidence="1">IN212</strain>
    </source>
</reference>
<gene>
    <name evidence="1" type="ORF">RFULGI_LOCUS895</name>
</gene>
<proteinExistence type="predicted"/>
<sequence length="49" mass="5085">FTRGKRYTGGGVVGVEFETDAFASIINVSTNISSCSKNNAAASLSVMPE</sequence>
<keyword evidence="2" id="KW-1185">Reference proteome</keyword>
<accession>A0A9N8VTK5</accession>
<dbReference type="AlphaFoldDB" id="A0A9N8VTK5"/>
<evidence type="ECO:0000313" key="2">
    <source>
        <dbReference type="Proteomes" id="UP000789396"/>
    </source>
</evidence>
<evidence type="ECO:0000313" key="1">
    <source>
        <dbReference type="EMBL" id="CAG8465870.1"/>
    </source>
</evidence>
<comment type="caution">
    <text evidence="1">The sequence shown here is derived from an EMBL/GenBank/DDBJ whole genome shotgun (WGS) entry which is preliminary data.</text>
</comment>
<dbReference type="EMBL" id="CAJVPZ010000456">
    <property type="protein sequence ID" value="CAG8465870.1"/>
    <property type="molecule type" value="Genomic_DNA"/>
</dbReference>